<dbReference type="OrthoDB" id="5078320at2759"/>
<evidence type="ECO:0000259" key="2">
    <source>
        <dbReference type="Pfam" id="PF23155"/>
    </source>
</evidence>
<evidence type="ECO:0000256" key="1">
    <source>
        <dbReference type="SAM" id="MobiDB-lite"/>
    </source>
</evidence>
<feature type="region of interest" description="Disordered" evidence="1">
    <location>
        <begin position="167"/>
        <end position="194"/>
    </location>
</feature>
<accession>A0A5N6T2K3</accession>
<proteinExistence type="predicted"/>
<name>A0A5N6T2K3_ASPPS</name>
<evidence type="ECO:0000313" key="3">
    <source>
        <dbReference type="EMBL" id="KAE8140534.1"/>
    </source>
</evidence>
<keyword evidence="4" id="KW-1185">Reference proteome</keyword>
<reference evidence="3 4" key="1">
    <citation type="submission" date="2019-04" db="EMBL/GenBank/DDBJ databases">
        <title>Friends and foes A comparative genomics study of 23 Aspergillus species from section Flavi.</title>
        <authorList>
            <consortium name="DOE Joint Genome Institute"/>
            <person name="Kjaerbolling I."/>
            <person name="Vesth T."/>
            <person name="Frisvad J.C."/>
            <person name="Nybo J.L."/>
            <person name="Theobald S."/>
            <person name="Kildgaard S."/>
            <person name="Isbrandt T."/>
            <person name="Kuo A."/>
            <person name="Sato A."/>
            <person name="Lyhne E.K."/>
            <person name="Kogle M.E."/>
            <person name="Wiebenga A."/>
            <person name="Kun R.S."/>
            <person name="Lubbers R.J."/>
            <person name="Makela M.R."/>
            <person name="Barry K."/>
            <person name="Chovatia M."/>
            <person name="Clum A."/>
            <person name="Daum C."/>
            <person name="Haridas S."/>
            <person name="He G."/>
            <person name="LaButti K."/>
            <person name="Lipzen A."/>
            <person name="Mondo S."/>
            <person name="Riley R."/>
            <person name="Salamov A."/>
            <person name="Simmons B.A."/>
            <person name="Magnuson J.K."/>
            <person name="Henrissat B."/>
            <person name="Mortensen U.H."/>
            <person name="Larsen T.O."/>
            <person name="Devries R.P."/>
            <person name="Grigoriev I.V."/>
            <person name="Machida M."/>
            <person name="Baker S.E."/>
            <person name="Andersen M.R."/>
        </authorList>
    </citation>
    <scope>NUCLEOTIDE SEQUENCE [LARGE SCALE GENOMIC DNA]</scope>
    <source>
        <strain evidence="3 4">CBS 117625</strain>
    </source>
</reference>
<protein>
    <recommendedName>
        <fullName evidence="2">DUF7053 domain-containing protein</fullName>
    </recommendedName>
</protein>
<dbReference type="Proteomes" id="UP000325672">
    <property type="component" value="Unassembled WGS sequence"/>
</dbReference>
<feature type="domain" description="DUF7053" evidence="2">
    <location>
        <begin position="13"/>
        <end position="163"/>
    </location>
</feature>
<dbReference type="EMBL" id="ML743561">
    <property type="protein sequence ID" value="KAE8140534.1"/>
    <property type="molecule type" value="Genomic_DNA"/>
</dbReference>
<dbReference type="GeneID" id="43643413"/>
<gene>
    <name evidence="3" type="ORF">BDV38DRAFT_280034</name>
</gene>
<organism evidence="3 4">
    <name type="scientific">Aspergillus pseudotamarii</name>
    <dbReference type="NCBI Taxonomy" id="132259"/>
    <lineage>
        <taxon>Eukaryota</taxon>
        <taxon>Fungi</taxon>
        <taxon>Dikarya</taxon>
        <taxon>Ascomycota</taxon>
        <taxon>Pezizomycotina</taxon>
        <taxon>Eurotiomycetes</taxon>
        <taxon>Eurotiomycetidae</taxon>
        <taxon>Eurotiales</taxon>
        <taxon>Aspergillaceae</taxon>
        <taxon>Aspergillus</taxon>
        <taxon>Aspergillus subgen. Circumdati</taxon>
    </lineage>
</organism>
<dbReference type="RefSeq" id="XP_031916597.1">
    <property type="nucleotide sequence ID" value="XM_032059203.1"/>
</dbReference>
<dbReference type="AlphaFoldDB" id="A0A5N6T2K3"/>
<dbReference type="PANTHER" id="PTHR38117">
    <property type="entry name" value="NACHT AND WD40 DOMAIN PROTEIN"/>
    <property type="match status" value="1"/>
</dbReference>
<dbReference type="PANTHER" id="PTHR38117:SF2">
    <property type="entry name" value="NACHT AND WD40 DOMAIN PROTEIN"/>
    <property type="match status" value="1"/>
</dbReference>
<dbReference type="InterPro" id="IPR055481">
    <property type="entry name" value="DUF7053"/>
</dbReference>
<dbReference type="Pfam" id="PF23155">
    <property type="entry name" value="DUF7053"/>
    <property type="match status" value="1"/>
</dbReference>
<sequence>MFSYLLSLMNVENSFTSTSPLPSSITPERVIEILHNHVTMIRLNPLVIDLQRCEPHEDAPETERDLIWYEITDKVSYLPFGLLSGQVKYKAGFRDLSMGLQTHIYAPLGLRTKNRWTLEDHTDELQLKEDVGMKCNLLMAPFVKRTIKASHGPLVDRLIIEAESPERGLGSPVGGLVESRPGLSAPQFDKRKQH</sequence>
<evidence type="ECO:0000313" key="4">
    <source>
        <dbReference type="Proteomes" id="UP000325672"/>
    </source>
</evidence>